<dbReference type="PANTHER" id="PTHR43434:SF22">
    <property type="entry name" value="PHOSPHOGLYCOLATE PHOSPHATASE"/>
    <property type="match status" value="1"/>
</dbReference>
<dbReference type="Proteomes" id="UP001328107">
    <property type="component" value="Unassembled WGS sequence"/>
</dbReference>
<evidence type="ECO:0000313" key="3">
    <source>
        <dbReference type="Proteomes" id="UP001328107"/>
    </source>
</evidence>
<dbReference type="InterPro" id="IPR023214">
    <property type="entry name" value="HAD_sf"/>
</dbReference>
<gene>
    <name evidence="2" type="ORF">PMAYCL1PPCAC_31000</name>
</gene>
<dbReference type="InterPro" id="IPR036412">
    <property type="entry name" value="HAD-like_sf"/>
</dbReference>
<accession>A0AAN5DEV5</accession>
<dbReference type="SUPFAM" id="SSF56784">
    <property type="entry name" value="HAD-like"/>
    <property type="match status" value="1"/>
</dbReference>
<evidence type="ECO:0008006" key="4">
    <source>
        <dbReference type="Google" id="ProtNLM"/>
    </source>
</evidence>
<comment type="caution">
    <text evidence="2">The sequence shown here is derived from an EMBL/GenBank/DDBJ whole genome shotgun (WGS) entry which is preliminary data.</text>
</comment>
<dbReference type="InterPro" id="IPR050155">
    <property type="entry name" value="HAD-like_hydrolase_sf"/>
</dbReference>
<sequence>MVFSRRALALASQLLHNASAAGPIVQQQHLHTCSRLAGSAALKQLNEVNNEKKSLVIFDKDGTLICFHSMWVPWTLETAKRIEEHSSLAISDKIFKLLGFCPHQQKVRPGLLAEGTMAQIRQSIVQLLTEHGVDAVNANRIVSDSVVECATHSKHTLKEIHDLQKLFGDLKRHGVKIAICTADSRIGTMGMLESLGLNQMVDRVVCGDDEGAMPKPHPRNALTICADLGISPEQALMVGDTVADLGMARSARLGGSVAVLSGVGEHHDLHHLADHMVDSVGDLMPIVLGASKVGSSAAPLNL</sequence>
<dbReference type="PANTHER" id="PTHR43434">
    <property type="entry name" value="PHOSPHOGLYCOLATE PHOSPHATASE"/>
    <property type="match status" value="1"/>
</dbReference>
<dbReference type="GO" id="GO:0008967">
    <property type="term" value="F:phosphoglycolate phosphatase activity"/>
    <property type="evidence" value="ECO:0007669"/>
    <property type="project" value="TreeGrafter"/>
</dbReference>
<keyword evidence="1" id="KW-0732">Signal</keyword>
<keyword evidence="3" id="KW-1185">Reference proteome</keyword>
<dbReference type="EMBL" id="BTRK01000006">
    <property type="protein sequence ID" value="GMR60805.1"/>
    <property type="molecule type" value="Genomic_DNA"/>
</dbReference>
<feature type="signal peptide" evidence="1">
    <location>
        <begin position="1"/>
        <end position="20"/>
    </location>
</feature>
<dbReference type="CDD" id="cd01427">
    <property type="entry name" value="HAD_like"/>
    <property type="match status" value="1"/>
</dbReference>
<dbReference type="SFLD" id="SFLDS00003">
    <property type="entry name" value="Haloacid_Dehalogenase"/>
    <property type="match status" value="1"/>
</dbReference>
<dbReference type="GO" id="GO:0006281">
    <property type="term" value="P:DNA repair"/>
    <property type="evidence" value="ECO:0007669"/>
    <property type="project" value="TreeGrafter"/>
</dbReference>
<feature type="chain" id="PRO_5042898475" description="Hydrolase" evidence="1">
    <location>
        <begin position="21"/>
        <end position="302"/>
    </location>
</feature>
<dbReference type="AlphaFoldDB" id="A0AAN5DEV5"/>
<evidence type="ECO:0000313" key="2">
    <source>
        <dbReference type="EMBL" id="GMR60805.1"/>
    </source>
</evidence>
<dbReference type="SFLD" id="SFLDG01129">
    <property type="entry name" value="C1.5:_HAD__Beta-PGM__Phosphata"/>
    <property type="match status" value="1"/>
</dbReference>
<dbReference type="Pfam" id="PF00702">
    <property type="entry name" value="Hydrolase"/>
    <property type="match status" value="1"/>
</dbReference>
<name>A0AAN5DEV5_9BILA</name>
<organism evidence="2 3">
    <name type="scientific">Pristionchus mayeri</name>
    <dbReference type="NCBI Taxonomy" id="1317129"/>
    <lineage>
        <taxon>Eukaryota</taxon>
        <taxon>Metazoa</taxon>
        <taxon>Ecdysozoa</taxon>
        <taxon>Nematoda</taxon>
        <taxon>Chromadorea</taxon>
        <taxon>Rhabditida</taxon>
        <taxon>Rhabditina</taxon>
        <taxon>Diplogasteromorpha</taxon>
        <taxon>Diplogasteroidea</taxon>
        <taxon>Neodiplogasteridae</taxon>
        <taxon>Pristionchus</taxon>
    </lineage>
</organism>
<protein>
    <recommendedName>
        <fullName evidence="4">Hydrolase</fullName>
    </recommendedName>
</protein>
<dbReference type="Gene3D" id="3.40.50.1000">
    <property type="entry name" value="HAD superfamily/HAD-like"/>
    <property type="match status" value="1"/>
</dbReference>
<proteinExistence type="predicted"/>
<reference evidence="3" key="1">
    <citation type="submission" date="2022-10" db="EMBL/GenBank/DDBJ databases">
        <title>Genome assembly of Pristionchus species.</title>
        <authorList>
            <person name="Yoshida K."/>
            <person name="Sommer R.J."/>
        </authorList>
    </citation>
    <scope>NUCLEOTIDE SEQUENCE [LARGE SCALE GENOMIC DNA]</scope>
    <source>
        <strain evidence="3">RS5460</strain>
    </source>
</reference>
<evidence type="ECO:0000256" key="1">
    <source>
        <dbReference type="SAM" id="SignalP"/>
    </source>
</evidence>